<sequence>MQRLRSIPLFLVCIAILPLRVVADERNEWIGYLDHTFGVSAVGGNEAPLWIWANQDARIPRDGSSAFTRLRLGREPDPEKTSDWMYGVDLTLRSNTDPAPRWTDSYAGLTWKKLQFILGRRSENVGLADPVLTSGPEVYSRNAPTIPKASISTRGYADLADWLGVNAGLAHGWLGDDQLVHDAYLHEKYLYLRFGSDWPDDGMNFYAGIHHVAVWGGDGQPSGFDDFLKIVRASKGGASATQSDQANALGDHRGTIEFALKAKGYDTDRYLYVQSMFEDSSGLRFWDPGDYLIGASVIFKDPDARIARLNVEYFNTRKSSGSQIFSDNYYTNGTYGGWVHEGWAIGHPFIPFNETASDIWNPQNRITALSGAALMRFSNLVNPLIRIAWIRNSGSFSAPLEGDTKTTTLACDLQNTTRINRKWSFTQQVSIETAADTEPKTGIVLSLTRSWR</sequence>
<dbReference type="AlphaFoldDB" id="A0A165MB75"/>
<evidence type="ECO:0000313" key="1">
    <source>
        <dbReference type="EMBL" id="KZK75037.1"/>
    </source>
</evidence>
<accession>A0A165MB75</accession>
<comment type="caution">
    <text evidence="1">The sequence shown here is derived from an EMBL/GenBank/DDBJ whole genome shotgun (WGS) entry which is preliminary data.</text>
</comment>
<dbReference type="Pfam" id="PF14052">
    <property type="entry name" value="Caps_assemb_Wzi"/>
    <property type="match status" value="1"/>
</dbReference>
<dbReference type="Gene3D" id="2.40.160.130">
    <property type="entry name" value="Capsule assembly protein Wzi"/>
    <property type="match status" value="1"/>
</dbReference>
<evidence type="ECO:0008006" key="3">
    <source>
        <dbReference type="Google" id="ProtNLM"/>
    </source>
</evidence>
<evidence type="ECO:0000313" key="2">
    <source>
        <dbReference type="Proteomes" id="UP000076481"/>
    </source>
</evidence>
<name>A0A165MB75_PELLU</name>
<dbReference type="Proteomes" id="UP000076481">
    <property type="component" value="Unassembled WGS sequence"/>
</dbReference>
<gene>
    <name evidence="1" type="ORF">A3K90_08955</name>
</gene>
<dbReference type="EMBL" id="LVWG01000015">
    <property type="protein sequence ID" value="KZK75037.1"/>
    <property type="molecule type" value="Genomic_DNA"/>
</dbReference>
<dbReference type="RefSeq" id="WP_303680842.1">
    <property type="nucleotide sequence ID" value="NZ_LVWG01000015.1"/>
</dbReference>
<protein>
    <recommendedName>
        <fullName evidence="3">Capsule assembly Wzi family protein</fullName>
    </recommendedName>
</protein>
<dbReference type="InterPro" id="IPR026950">
    <property type="entry name" value="Caps_assemb_Wzi"/>
</dbReference>
<dbReference type="InterPro" id="IPR038636">
    <property type="entry name" value="Wzi_sf"/>
</dbReference>
<proteinExistence type="predicted"/>
<reference evidence="1 2" key="1">
    <citation type="submission" date="2016-03" db="EMBL/GenBank/DDBJ databases">
        <title>Speciation and ecological success in dimly lit waters: horizontal gene transfer in a green sulfur bacteria bloom unveiled by metagenomic assembly.</title>
        <authorList>
            <person name="Llorens-Mares T."/>
            <person name="Liu Z."/>
            <person name="Allen L.Z."/>
            <person name="Rusch D.B."/>
            <person name="Craig M.T."/>
            <person name="Dupont C.L."/>
            <person name="Bryant D.A."/>
            <person name="Casamayor E.O."/>
        </authorList>
    </citation>
    <scope>NUCLEOTIDE SEQUENCE [LARGE SCALE GENOMIC DNA]</scope>
    <source>
        <strain evidence="1">CIII</strain>
    </source>
</reference>
<organism evidence="1 2">
    <name type="scientific">Pelodictyon luteolum</name>
    <dbReference type="NCBI Taxonomy" id="1100"/>
    <lineage>
        <taxon>Bacteria</taxon>
        <taxon>Pseudomonadati</taxon>
        <taxon>Chlorobiota</taxon>
        <taxon>Chlorobiia</taxon>
        <taxon>Chlorobiales</taxon>
        <taxon>Chlorobiaceae</taxon>
        <taxon>Chlorobium/Pelodictyon group</taxon>
        <taxon>Pelodictyon</taxon>
    </lineage>
</organism>